<reference evidence="3 4" key="1">
    <citation type="submission" date="2018-04" db="EMBL/GenBank/DDBJ databases">
        <authorList>
            <person name="Zhang X."/>
            <person name="Yuan J."/>
            <person name="Li F."/>
            <person name="Xiang J."/>
        </authorList>
    </citation>
    <scope>NUCLEOTIDE SEQUENCE [LARGE SCALE GENOMIC DNA]</scope>
    <source>
        <tissue evidence="3">Muscle</tissue>
    </source>
</reference>
<dbReference type="Proteomes" id="UP000283509">
    <property type="component" value="Unassembled WGS sequence"/>
</dbReference>
<dbReference type="GO" id="GO:0006941">
    <property type="term" value="P:striated muscle contraction"/>
    <property type="evidence" value="ECO:0007669"/>
    <property type="project" value="TreeGrafter"/>
</dbReference>
<dbReference type="STRING" id="6689.A0A423U9W7"/>
<evidence type="ECO:0000259" key="2">
    <source>
        <dbReference type="Pfam" id="PF08709"/>
    </source>
</evidence>
<name>A0A423U9W7_PENVA</name>
<dbReference type="GO" id="GO:0034704">
    <property type="term" value="C:calcium channel complex"/>
    <property type="evidence" value="ECO:0007669"/>
    <property type="project" value="TreeGrafter"/>
</dbReference>
<dbReference type="PANTHER" id="PTHR46399">
    <property type="entry name" value="B30.2/SPRY DOMAIN-CONTAINING PROTEIN"/>
    <property type="match status" value="1"/>
</dbReference>
<comment type="caution">
    <text evidence="3">The sequence shown here is derived from an EMBL/GenBank/DDBJ whole genome shotgun (WGS) entry which is preliminary data.</text>
</comment>
<dbReference type="InterPro" id="IPR015925">
    <property type="entry name" value="Ryanodine_IP3_receptor"/>
</dbReference>
<dbReference type="GO" id="GO:0005790">
    <property type="term" value="C:smooth endoplasmic reticulum"/>
    <property type="evidence" value="ECO:0007669"/>
    <property type="project" value="TreeGrafter"/>
</dbReference>
<evidence type="ECO:0000313" key="4">
    <source>
        <dbReference type="Proteomes" id="UP000283509"/>
    </source>
</evidence>
<dbReference type="GO" id="GO:0014808">
    <property type="term" value="P:release of sequestered calcium ion into cytosol by sarcoplasmic reticulum"/>
    <property type="evidence" value="ECO:0007669"/>
    <property type="project" value="TreeGrafter"/>
</dbReference>
<dbReference type="EMBL" id="QCYY01000259">
    <property type="protein sequence ID" value="ROT85514.1"/>
    <property type="molecule type" value="Genomic_DNA"/>
</dbReference>
<evidence type="ECO:0000313" key="3">
    <source>
        <dbReference type="EMBL" id="ROT85514.1"/>
    </source>
</evidence>
<dbReference type="GO" id="GO:0030018">
    <property type="term" value="C:Z disc"/>
    <property type="evidence" value="ECO:0007669"/>
    <property type="project" value="TreeGrafter"/>
</dbReference>
<protein>
    <recommendedName>
        <fullName evidence="2">Inositol 1,4,5-trisphosphate/ryanodine receptor domain-containing protein</fullName>
    </recommendedName>
</protein>
<feature type="region of interest" description="Disordered" evidence="1">
    <location>
        <begin position="140"/>
        <end position="171"/>
    </location>
</feature>
<evidence type="ECO:0000256" key="1">
    <source>
        <dbReference type="SAM" id="MobiDB-lite"/>
    </source>
</evidence>
<reference evidence="3 4" key="2">
    <citation type="submission" date="2019-01" db="EMBL/GenBank/DDBJ databases">
        <title>The decoding of complex shrimp genome reveals the adaptation for benthos swimmer, frequently molting mechanism and breeding impact on genome.</title>
        <authorList>
            <person name="Sun Y."/>
            <person name="Gao Y."/>
            <person name="Yu Y."/>
        </authorList>
    </citation>
    <scope>NUCLEOTIDE SEQUENCE [LARGE SCALE GENOMIC DNA]</scope>
    <source>
        <tissue evidence="3">Muscle</tissue>
    </source>
</reference>
<proteinExistence type="predicted"/>
<gene>
    <name evidence="3" type="ORF">C7M84_012530</name>
</gene>
<sequence length="267" mass="28912">MVCLSCTATGERVCLAAEGFGNRTCFLENIADKNNPPDLSQGVFVIEQALSVRALQELVTAAANEEVSPPLSFPRPFLSPSPPIPFPRNVPENRQAKFCQHFPRLKETPFYLARIRRRFKNKVGRENVDTEVTALLKLQGGESGSSVPRRRTVPSTCNGTGETPKGCSIRQRLEGREPASDGFDNGQEADTGGRLECIPLPPPPPASPQMNSPKCQPGGVTWLFTVPTDPPVPSGSSHGVHTAAGFLPNENRRALRERGCSIFIPAS</sequence>
<dbReference type="AlphaFoldDB" id="A0A423U9W7"/>
<dbReference type="GO" id="GO:0033017">
    <property type="term" value="C:sarcoplasmic reticulum membrane"/>
    <property type="evidence" value="ECO:0007669"/>
    <property type="project" value="TreeGrafter"/>
</dbReference>
<feature type="domain" description="Inositol 1,4,5-trisphosphate/ryanodine receptor" evidence="2">
    <location>
        <begin position="1"/>
        <end position="66"/>
    </location>
</feature>
<accession>A0A423U9W7</accession>
<dbReference type="GO" id="GO:0042383">
    <property type="term" value="C:sarcolemma"/>
    <property type="evidence" value="ECO:0007669"/>
    <property type="project" value="TreeGrafter"/>
</dbReference>
<organism evidence="3 4">
    <name type="scientific">Penaeus vannamei</name>
    <name type="common">Whiteleg shrimp</name>
    <name type="synonym">Litopenaeus vannamei</name>
    <dbReference type="NCBI Taxonomy" id="6689"/>
    <lineage>
        <taxon>Eukaryota</taxon>
        <taxon>Metazoa</taxon>
        <taxon>Ecdysozoa</taxon>
        <taxon>Arthropoda</taxon>
        <taxon>Crustacea</taxon>
        <taxon>Multicrustacea</taxon>
        <taxon>Malacostraca</taxon>
        <taxon>Eumalacostraca</taxon>
        <taxon>Eucarida</taxon>
        <taxon>Decapoda</taxon>
        <taxon>Dendrobranchiata</taxon>
        <taxon>Penaeoidea</taxon>
        <taxon>Penaeidae</taxon>
        <taxon>Penaeus</taxon>
    </lineage>
</organism>
<dbReference type="Gene3D" id="2.80.10.50">
    <property type="match status" value="1"/>
</dbReference>
<dbReference type="PANTHER" id="PTHR46399:SF8">
    <property type="entry name" value="B30.2_SPRY DOMAIN-CONTAINING PROTEIN"/>
    <property type="match status" value="1"/>
</dbReference>
<keyword evidence="4" id="KW-1185">Reference proteome</keyword>
<dbReference type="Pfam" id="PF08709">
    <property type="entry name" value="Ins145_P3_rec"/>
    <property type="match status" value="1"/>
</dbReference>
<dbReference type="OrthoDB" id="300855at2759"/>
<dbReference type="GO" id="GO:0005219">
    <property type="term" value="F:ryanodine-sensitive calcium-release channel activity"/>
    <property type="evidence" value="ECO:0007669"/>
    <property type="project" value="TreeGrafter"/>
</dbReference>
<dbReference type="InterPro" id="IPR014821">
    <property type="entry name" value="Ins145_P3_rcpt"/>
</dbReference>